<evidence type="ECO:0000256" key="1">
    <source>
        <dbReference type="ARBA" id="ARBA00009437"/>
    </source>
</evidence>
<dbReference type="InterPro" id="IPR058163">
    <property type="entry name" value="LysR-type_TF_proteobact-type"/>
</dbReference>
<dbReference type="Proteomes" id="UP000566813">
    <property type="component" value="Unassembled WGS sequence"/>
</dbReference>
<reference evidence="3 4" key="1">
    <citation type="submission" date="2020-08" db="EMBL/GenBank/DDBJ databases">
        <title>The genome sequence of type strain Novosphingobium flavum NBRC 111647.</title>
        <authorList>
            <person name="Liu Y."/>
        </authorList>
    </citation>
    <scope>NUCLEOTIDE SEQUENCE [LARGE SCALE GENOMIC DNA]</scope>
    <source>
        <strain evidence="3 4">NBRC 111647</strain>
    </source>
</reference>
<protein>
    <submittedName>
        <fullName evidence="3">LysR family transcriptional regulator</fullName>
    </submittedName>
</protein>
<dbReference type="PANTHER" id="PTHR30537">
    <property type="entry name" value="HTH-TYPE TRANSCRIPTIONAL REGULATOR"/>
    <property type="match status" value="1"/>
</dbReference>
<evidence type="ECO:0000313" key="3">
    <source>
        <dbReference type="EMBL" id="MBC2667517.1"/>
    </source>
</evidence>
<dbReference type="PANTHER" id="PTHR30537:SF5">
    <property type="entry name" value="HTH-TYPE TRANSCRIPTIONAL ACTIVATOR TTDR-RELATED"/>
    <property type="match status" value="1"/>
</dbReference>
<proteinExistence type="inferred from homology"/>
<accession>A0A7X1FW79</accession>
<feature type="domain" description="HTH lysR-type" evidence="2">
    <location>
        <begin position="9"/>
        <end position="58"/>
    </location>
</feature>
<dbReference type="AlphaFoldDB" id="A0A7X1FW79"/>
<sequence length="76" mass="8346">MFDPDYDLFVQIVEAGSISAAARQRGVSVASLSKRLVRLEQRLGTRLVHRTTRRMAPTSAGQDLLGALLPLRAALR</sequence>
<dbReference type="Gene3D" id="1.10.10.10">
    <property type="entry name" value="Winged helix-like DNA-binding domain superfamily/Winged helix DNA-binding domain"/>
    <property type="match status" value="1"/>
</dbReference>
<dbReference type="Pfam" id="PF00126">
    <property type="entry name" value="HTH_1"/>
    <property type="match status" value="1"/>
</dbReference>
<dbReference type="EMBL" id="JACLAW010000025">
    <property type="protein sequence ID" value="MBC2667517.1"/>
    <property type="molecule type" value="Genomic_DNA"/>
</dbReference>
<dbReference type="InterPro" id="IPR036390">
    <property type="entry name" value="WH_DNA-bd_sf"/>
</dbReference>
<keyword evidence="4" id="KW-1185">Reference proteome</keyword>
<evidence type="ECO:0000259" key="2">
    <source>
        <dbReference type="PROSITE" id="PS50931"/>
    </source>
</evidence>
<comment type="similarity">
    <text evidence="1">Belongs to the LysR transcriptional regulatory family.</text>
</comment>
<organism evidence="3 4">
    <name type="scientific">Novosphingobium flavum</name>
    <dbReference type="NCBI Taxonomy" id="1778672"/>
    <lineage>
        <taxon>Bacteria</taxon>
        <taxon>Pseudomonadati</taxon>
        <taxon>Pseudomonadota</taxon>
        <taxon>Alphaproteobacteria</taxon>
        <taxon>Sphingomonadales</taxon>
        <taxon>Sphingomonadaceae</taxon>
        <taxon>Novosphingobium</taxon>
    </lineage>
</organism>
<gene>
    <name evidence="3" type="ORF">H7F51_18515</name>
</gene>
<dbReference type="SUPFAM" id="SSF46785">
    <property type="entry name" value="Winged helix' DNA-binding domain"/>
    <property type="match status" value="1"/>
</dbReference>
<dbReference type="InterPro" id="IPR000847">
    <property type="entry name" value="LysR_HTH_N"/>
</dbReference>
<dbReference type="InterPro" id="IPR036388">
    <property type="entry name" value="WH-like_DNA-bd_sf"/>
</dbReference>
<dbReference type="PROSITE" id="PS50931">
    <property type="entry name" value="HTH_LYSR"/>
    <property type="match status" value="1"/>
</dbReference>
<comment type="caution">
    <text evidence="3">The sequence shown here is derived from an EMBL/GenBank/DDBJ whole genome shotgun (WGS) entry which is preliminary data.</text>
</comment>
<feature type="non-terminal residue" evidence="3">
    <location>
        <position position="76"/>
    </location>
</feature>
<name>A0A7X1FW79_9SPHN</name>
<dbReference type="RefSeq" id="WP_185665811.1">
    <property type="nucleotide sequence ID" value="NZ_JACLAW010000025.1"/>
</dbReference>
<evidence type="ECO:0000313" key="4">
    <source>
        <dbReference type="Proteomes" id="UP000566813"/>
    </source>
</evidence>
<dbReference type="GO" id="GO:0003700">
    <property type="term" value="F:DNA-binding transcription factor activity"/>
    <property type="evidence" value="ECO:0007669"/>
    <property type="project" value="InterPro"/>
</dbReference>